<comment type="similarity">
    <text evidence="2">Belongs to the V-ATPase 116 kDa subunit family.</text>
</comment>
<feature type="transmembrane region" description="Helical" evidence="8">
    <location>
        <begin position="352"/>
        <end position="376"/>
    </location>
</feature>
<feature type="transmembrane region" description="Helical" evidence="8">
    <location>
        <begin position="396"/>
        <end position="419"/>
    </location>
</feature>
<keyword evidence="10" id="KW-1185">Reference proteome</keyword>
<evidence type="ECO:0000256" key="2">
    <source>
        <dbReference type="ARBA" id="ARBA00009904"/>
    </source>
</evidence>
<keyword evidence="7 8" id="KW-0472">Membrane</keyword>
<evidence type="ECO:0000256" key="5">
    <source>
        <dbReference type="ARBA" id="ARBA00022989"/>
    </source>
</evidence>
<dbReference type="Proteomes" id="UP000318081">
    <property type="component" value="Chromosome"/>
</dbReference>
<feature type="transmembrane region" description="Helical" evidence="8">
    <location>
        <begin position="540"/>
        <end position="564"/>
    </location>
</feature>
<evidence type="ECO:0000256" key="7">
    <source>
        <dbReference type="ARBA" id="ARBA00023136"/>
    </source>
</evidence>
<dbReference type="PANTHER" id="PTHR11629">
    <property type="entry name" value="VACUOLAR PROTON ATPASES"/>
    <property type="match status" value="1"/>
</dbReference>
<feature type="transmembrane region" description="Helical" evidence="8">
    <location>
        <begin position="310"/>
        <end position="340"/>
    </location>
</feature>
<dbReference type="Pfam" id="PF01496">
    <property type="entry name" value="V_ATPase_I"/>
    <property type="match status" value="1"/>
</dbReference>
<reference evidence="9 10" key="1">
    <citation type="submission" date="2019-02" db="EMBL/GenBank/DDBJ databases">
        <title>Deep-cultivation of Planctomycetes and their phenomic and genomic characterization uncovers novel biology.</title>
        <authorList>
            <person name="Wiegand S."/>
            <person name="Jogler M."/>
            <person name="Boedeker C."/>
            <person name="Pinto D."/>
            <person name="Vollmers J."/>
            <person name="Rivas-Marin E."/>
            <person name="Kohn T."/>
            <person name="Peeters S.H."/>
            <person name="Heuer A."/>
            <person name="Rast P."/>
            <person name="Oberbeckmann S."/>
            <person name="Bunk B."/>
            <person name="Jeske O."/>
            <person name="Meyerdierks A."/>
            <person name="Storesund J.E."/>
            <person name="Kallscheuer N."/>
            <person name="Luecker S."/>
            <person name="Lage O.M."/>
            <person name="Pohl T."/>
            <person name="Merkel B.J."/>
            <person name="Hornburger P."/>
            <person name="Mueller R.-W."/>
            <person name="Bruemmer F."/>
            <person name="Labrenz M."/>
            <person name="Spormann A.M."/>
            <person name="Op den Camp H."/>
            <person name="Overmann J."/>
            <person name="Amann R."/>
            <person name="Jetten M.S.M."/>
            <person name="Mascher T."/>
            <person name="Medema M.H."/>
            <person name="Devos D.P."/>
            <person name="Kaster A.-K."/>
            <person name="Ovreas L."/>
            <person name="Rohde M."/>
            <person name="Galperin M.Y."/>
            <person name="Jogler C."/>
        </authorList>
    </citation>
    <scope>NUCLEOTIDE SEQUENCE [LARGE SCALE GENOMIC DNA]</scope>
    <source>
        <strain evidence="9 10">TBK1r</strain>
    </source>
</reference>
<feature type="transmembrane region" description="Helical" evidence="8">
    <location>
        <begin position="455"/>
        <end position="475"/>
    </location>
</feature>
<evidence type="ECO:0000313" key="9">
    <source>
        <dbReference type="EMBL" id="QDV83720.1"/>
    </source>
</evidence>
<protein>
    <submittedName>
        <fullName evidence="9">V-type ATP synthase subunit I</fullName>
    </submittedName>
</protein>
<evidence type="ECO:0000256" key="4">
    <source>
        <dbReference type="ARBA" id="ARBA00022692"/>
    </source>
</evidence>
<keyword evidence="6" id="KW-0406">Ion transport</keyword>
<keyword evidence="4 8" id="KW-0812">Transmembrane</keyword>
<evidence type="ECO:0000256" key="8">
    <source>
        <dbReference type="SAM" id="Phobius"/>
    </source>
</evidence>
<evidence type="ECO:0000256" key="6">
    <source>
        <dbReference type="ARBA" id="ARBA00023065"/>
    </source>
</evidence>
<proteinExistence type="inferred from homology"/>
<evidence type="ECO:0000256" key="3">
    <source>
        <dbReference type="ARBA" id="ARBA00022448"/>
    </source>
</evidence>
<keyword evidence="5 8" id="KW-1133">Transmembrane helix</keyword>
<evidence type="ECO:0000256" key="1">
    <source>
        <dbReference type="ARBA" id="ARBA00004141"/>
    </source>
</evidence>
<name>A0ABX5XQS4_9BACT</name>
<dbReference type="RefSeq" id="WP_145210945.1">
    <property type="nucleotide sequence ID" value="NZ_CP036432.1"/>
</dbReference>
<accession>A0ABX5XQS4</accession>
<feature type="transmembrane region" description="Helical" evidence="8">
    <location>
        <begin position="426"/>
        <end position="443"/>
    </location>
</feature>
<dbReference type="EMBL" id="CP036432">
    <property type="protein sequence ID" value="QDV83720.1"/>
    <property type="molecule type" value="Genomic_DNA"/>
</dbReference>
<keyword evidence="3" id="KW-0813">Transport</keyword>
<dbReference type="PANTHER" id="PTHR11629:SF63">
    <property type="entry name" value="V-TYPE PROTON ATPASE SUBUNIT A"/>
    <property type="match status" value="1"/>
</dbReference>
<sequence>MAIVPVAKVTLYGTADQKHTVLDGLQALGCLHLLDLNDSHNDQPQRQPSSSDAAQALKYLRACPIHRRVMKDDTAFQLDDVVGRVLSVRQQREQLQTERDELKHAIVSLVPWGDFELPPEGELGGLRLWFYVIPHYRLGALATLSATWHVVSKDQRFAYVIVLGEEEPSEMPVPRSHLDDRPLGQLKDRLEAVEFELEELHWERVRLTRWIHLLSRSLTLADDRVAREQAAGRAFDDPSLFAIQGWAPQSQREQIAAFAKAHSLGLTVELPTSDDSPPTLLSNRGLAAGGESAVTFYTTPAYGAYDPSGIVFLSFSVFFAMIMADAGYALVLAVGLLLFWRRLGRSENMRRMRTLFVATAIASVAYGIVIGSYFGFSPPASSLLGRLHVIDATNATLMMQISIAIGVAHLVIANLALAWTRRWSSTMLASLGWVAGLLGGFALGLGNSGTQPVQLLIHFGSWGLGAGLVCVLLFSSERPWMTFSLKEHAKRLIDGVVSLTGFTRAFGDVLSYLRLFALGLASAQLAGTFNDLTYKASCCVGIGSLLAVVAVVFGHGLNFVLAIMSGVVHGLRLNCIEFFGWSLPGEGYAFEPFNKKAI</sequence>
<gene>
    <name evidence="9" type="ORF">TBK1r_26620</name>
</gene>
<comment type="subcellular location">
    <subcellularLocation>
        <location evidence="1">Membrane</location>
        <topology evidence="1">Multi-pass membrane protein</topology>
    </subcellularLocation>
</comment>
<organism evidence="9 10">
    <name type="scientific">Stieleria magnilauensis</name>
    <dbReference type="NCBI Taxonomy" id="2527963"/>
    <lineage>
        <taxon>Bacteria</taxon>
        <taxon>Pseudomonadati</taxon>
        <taxon>Planctomycetota</taxon>
        <taxon>Planctomycetia</taxon>
        <taxon>Pirellulales</taxon>
        <taxon>Pirellulaceae</taxon>
        <taxon>Stieleria</taxon>
    </lineage>
</organism>
<dbReference type="InterPro" id="IPR002490">
    <property type="entry name" value="V-ATPase_116kDa_su"/>
</dbReference>
<evidence type="ECO:0000313" key="10">
    <source>
        <dbReference type="Proteomes" id="UP000318081"/>
    </source>
</evidence>